<dbReference type="InterPro" id="IPR027417">
    <property type="entry name" value="P-loop_NTPase"/>
</dbReference>
<dbReference type="EC" id="5.6.2.4" evidence="8"/>
<evidence type="ECO:0000259" key="12">
    <source>
        <dbReference type="PROSITE" id="PS51198"/>
    </source>
</evidence>
<keyword evidence="14" id="KW-1185">Reference proteome</keyword>
<dbReference type="GO" id="GO:0005524">
    <property type="term" value="F:ATP binding"/>
    <property type="evidence" value="ECO:0007669"/>
    <property type="project" value="UniProtKB-UniRule"/>
</dbReference>
<dbReference type="AlphaFoldDB" id="A0A430FS15"/>
<dbReference type="GO" id="GO:0000725">
    <property type="term" value="P:recombinational repair"/>
    <property type="evidence" value="ECO:0007669"/>
    <property type="project" value="TreeGrafter"/>
</dbReference>
<evidence type="ECO:0000313" key="14">
    <source>
        <dbReference type="Proteomes" id="UP000287609"/>
    </source>
</evidence>
<dbReference type="GO" id="GO:0016887">
    <property type="term" value="F:ATP hydrolysis activity"/>
    <property type="evidence" value="ECO:0007669"/>
    <property type="project" value="RHEA"/>
</dbReference>
<evidence type="ECO:0000256" key="8">
    <source>
        <dbReference type="ARBA" id="ARBA00034808"/>
    </source>
</evidence>
<dbReference type="PANTHER" id="PTHR11070">
    <property type="entry name" value="UVRD / RECB / PCRA DNA HELICASE FAMILY MEMBER"/>
    <property type="match status" value="1"/>
</dbReference>
<gene>
    <name evidence="13" type="ORF">D2E26_0206</name>
</gene>
<dbReference type="Gene3D" id="3.40.50.300">
    <property type="entry name" value="P-loop containing nucleotide triphosphate hydrolases"/>
    <property type="match status" value="3"/>
</dbReference>
<keyword evidence="6" id="KW-0413">Isomerase</keyword>
<dbReference type="EMBL" id="QXGM01000001">
    <property type="protein sequence ID" value="RSX55643.1"/>
    <property type="molecule type" value="Genomic_DNA"/>
</dbReference>
<dbReference type="InterPro" id="IPR014016">
    <property type="entry name" value="UvrD-like_ATP-bd"/>
</dbReference>
<comment type="catalytic activity">
    <reaction evidence="7">
        <text>Couples ATP hydrolysis with the unwinding of duplex DNA by translocating in the 3'-5' direction.</text>
        <dbReference type="EC" id="5.6.2.4"/>
    </reaction>
</comment>
<name>A0A430FS15_9BIFI</name>
<dbReference type="GO" id="GO:0003677">
    <property type="term" value="F:DNA binding"/>
    <property type="evidence" value="ECO:0007669"/>
    <property type="project" value="UniProtKB-KW"/>
</dbReference>
<evidence type="ECO:0000256" key="11">
    <source>
        <dbReference type="SAM" id="MobiDB-lite"/>
    </source>
</evidence>
<evidence type="ECO:0000256" key="5">
    <source>
        <dbReference type="ARBA" id="ARBA00022840"/>
    </source>
</evidence>
<feature type="domain" description="UvrD-like helicase ATP-binding" evidence="12">
    <location>
        <begin position="38"/>
        <end position="325"/>
    </location>
</feature>
<evidence type="ECO:0000313" key="13">
    <source>
        <dbReference type="EMBL" id="RSX55643.1"/>
    </source>
</evidence>
<dbReference type="Pfam" id="PF13361">
    <property type="entry name" value="UvrD_C"/>
    <property type="match status" value="2"/>
</dbReference>
<evidence type="ECO:0000256" key="2">
    <source>
        <dbReference type="ARBA" id="ARBA00022741"/>
    </source>
</evidence>
<evidence type="ECO:0000256" key="9">
    <source>
        <dbReference type="ARBA" id="ARBA00048988"/>
    </source>
</evidence>
<comment type="caution">
    <text evidence="13">The sequence shown here is derived from an EMBL/GenBank/DDBJ whole genome shotgun (WGS) entry which is preliminary data.</text>
</comment>
<feature type="binding site" evidence="10">
    <location>
        <begin position="59"/>
        <end position="66"/>
    </location>
    <ligand>
        <name>ATP</name>
        <dbReference type="ChEBI" id="CHEBI:30616"/>
    </ligand>
</feature>
<evidence type="ECO:0000256" key="6">
    <source>
        <dbReference type="ARBA" id="ARBA00023235"/>
    </source>
</evidence>
<accession>A0A430FS15</accession>
<dbReference type="Pfam" id="PF00580">
    <property type="entry name" value="UvrD-helicase"/>
    <property type="match status" value="1"/>
</dbReference>
<comment type="similarity">
    <text evidence="1">Belongs to the helicase family. UvrD subfamily.</text>
</comment>
<dbReference type="PROSITE" id="PS51198">
    <property type="entry name" value="UVRD_HELICASE_ATP_BIND"/>
    <property type="match status" value="1"/>
</dbReference>
<proteinExistence type="inferred from homology"/>
<evidence type="ECO:0000256" key="4">
    <source>
        <dbReference type="ARBA" id="ARBA00022806"/>
    </source>
</evidence>
<dbReference type="InterPro" id="IPR000212">
    <property type="entry name" value="DNA_helicase_UvrD/REP"/>
</dbReference>
<dbReference type="Gene3D" id="1.10.10.160">
    <property type="match status" value="1"/>
</dbReference>
<dbReference type="InterPro" id="IPR013986">
    <property type="entry name" value="DExx_box_DNA_helicase_dom_sf"/>
</dbReference>
<dbReference type="InterPro" id="IPR014017">
    <property type="entry name" value="DNA_helicase_UvrD-like_C"/>
</dbReference>
<protein>
    <recommendedName>
        <fullName evidence="8">DNA 3'-5' helicase</fullName>
        <ecNumber evidence="8">5.6.2.4</ecNumber>
    </recommendedName>
</protein>
<dbReference type="SUPFAM" id="SSF52540">
    <property type="entry name" value="P-loop containing nucleoside triphosphate hydrolases"/>
    <property type="match status" value="1"/>
</dbReference>
<comment type="catalytic activity">
    <reaction evidence="9">
        <text>ATP + H2O = ADP + phosphate + H(+)</text>
        <dbReference type="Rhea" id="RHEA:13065"/>
        <dbReference type="ChEBI" id="CHEBI:15377"/>
        <dbReference type="ChEBI" id="CHEBI:15378"/>
        <dbReference type="ChEBI" id="CHEBI:30616"/>
        <dbReference type="ChEBI" id="CHEBI:43474"/>
        <dbReference type="ChEBI" id="CHEBI:456216"/>
        <dbReference type="EC" id="5.6.2.4"/>
    </reaction>
</comment>
<keyword evidence="2 10" id="KW-0547">Nucleotide-binding</keyword>
<dbReference type="PANTHER" id="PTHR11070:SF69">
    <property type="entry name" value="ATP-DEPENDENT DNA HELICASE UVRD2"/>
    <property type="match status" value="1"/>
</dbReference>
<dbReference type="Proteomes" id="UP000287609">
    <property type="component" value="Unassembled WGS sequence"/>
</dbReference>
<keyword evidence="4 10" id="KW-0347">Helicase</keyword>
<keyword evidence="5 10" id="KW-0067">ATP-binding</keyword>
<evidence type="ECO:0000256" key="7">
    <source>
        <dbReference type="ARBA" id="ARBA00034617"/>
    </source>
</evidence>
<organism evidence="13 14">
    <name type="scientific">Bifidobacterium dolichotidis</name>
    <dbReference type="NCBI Taxonomy" id="2306976"/>
    <lineage>
        <taxon>Bacteria</taxon>
        <taxon>Bacillati</taxon>
        <taxon>Actinomycetota</taxon>
        <taxon>Actinomycetes</taxon>
        <taxon>Bifidobacteriales</taxon>
        <taxon>Bifidobacteriaceae</taxon>
        <taxon>Bifidobacterium</taxon>
    </lineage>
</organism>
<dbReference type="CDD" id="cd17932">
    <property type="entry name" value="DEXQc_UvrD"/>
    <property type="match status" value="1"/>
</dbReference>
<dbReference type="GO" id="GO:0043138">
    <property type="term" value="F:3'-5' DNA helicase activity"/>
    <property type="evidence" value="ECO:0007669"/>
    <property type="project" value="UniProtKB-EC"/>
</dbReference>
<evidence type="ECO:0000256" key="1">
    <source>
        <dbReference type="ARBA" id="ARBA00009922"/>
    </source>
</evidence>
<sequence>MEFQLSATRDHSSHKPRRGTMTNMETAPKHYEPSELLEGLDVQQRTAAQSVNGAVRISAVAGAGKTRTITRRIAYACATHAWEPNRVLAVTFSVKAAQEMRNRLTQLNVPGSVQAATFHSAALHQLREVWPIISDAPMPWVSDDLNDIVASAVQRLTNESHPDRMLVRDLAAEINWCKVGLIAPDDYERVASVMHRHLPEQFDAQRFATLYELYEREKTNRNQIDFNDILLLACHVIEDYEEAAKIIRQDIGWLTVDEYQDVSPLQHRLMKLWLGDTNTDVCVVGDPAQTIYSFAGATSWYLQQFSEEFNPLQADIKLATDYRSIDRIVRCANAVLRRAEDPSMYLRLEAVRKGSGRVTHSTFETDEQEAREIAAQIRRLVNRGASPNDFVVLTRINAQQHIVVNALHQEGLGTMVRSDAGWQYTALSDVEREDLEEQQQAKILQATTGAVTVSTIHASKGLEYKHAFIIGCSEGLIPFGQNLESDALEEERRLLYVGVTRAEDSLHFSYAKRKDESSTQYRTPSRFL</sequence>
<evidence type="ECO:0000256" key="10">
    <source>
        <dbReference type="PROSITE-ProRule" id="PRU00560"/>
    </source>
</evidence>
<reference evidence="13 14" key="1">
    <citation type="submission" date="2018-09" db="EMBL/GenBank/DDBJ databases">
        <title>Characterization of the phylogenetic diversity of five novel species belonging to the genus Bifidobacterium.</title>
        <authorList>
            <person name="Lugli G.A."/>
            <person name="Duranti S."/>
            <person name="Milani C."/>
        </authorList>
    </citation>
    <scope>NUCLEOTIDE SEQUENCE [LARGE SCALE GENOMIC DNA]</scope>
    <source>
        <strain evidence="13 14">2036B</strain>
    </source>
</reference>
<evidence type="ECO:0000256" key="3">
    <source>
        <dbReference type="ARBA" id="ARBA00022801"/>
    </source>
</evidence>
<keyword evidence="3 10" id="KW-0378">Hydrolase</keyword>
<dbReference type="CDD" id="cd18807">
    <property type="entry name" value="SF1_C_UvrD"/>
    <property type="match status" value="1"/>
</dbReference>
<feature type="region of interest" description="Disordered" evidence="11">
    <location>
        <begin position="1"/>
        <end position="25"/>
    </location>
</feature>